<dbReference type="GeneID" id="36572175"/>
<dbReference type="AlphaFoldDB" id="A0A2T3AZG8"/>
<dbReference type="InParanoid" id="A0A2T3AZG8"/>
<proteinExistence type="predicted"/>
<sequence length="202" mass="24269">MAKGKKLQFVWPKDGPKGRSGHRGFFGRLDNILTGRGPDVFLQRGGSREAIRPDLWGNWDSYHFQDYHFDELANHHVSRGTRRYDPHTRRYTDWAIPHDWFGNRIALNGNHNYPRFTAGEARQLLRQYRRTGQIDPEKMGKDWHHEGPRRFNYEHDWFWQNAHRVGENLREGFDPRSGINPNLRMHQNYPDDLDRWVRRELL</sequence>
<organism evidence="1 2">
    <name type="scientific">Amorphotheca resinae ATCC 22711</name>
    <dbReference type="NCBI Taxonomy" id="857342"/>
    <lineage>
        <taxon>Eukaryota</taxon>
        <taxon>Fungi</taxon>
        <taxon>Dikarya</taxon>
        <taxon>Ascomycota</taxon>
        <taxon>Pezizomycotina</taxon>
        <taxon>Leotiomycetes</taxon>
        <taxon>Helotiales</taxon>
        <taxon>Amorphothecaceae</taxon>
        <taxon>Amorphotheca</taxon>
    </lineage>
</organism>
<evidence type="ECO:0000313" key="1">
    <source>
        <dbReference type="EMBL" id="PSS16531.1"/>
    </source>
</evidence>
<evidence type="ECO:0000313" key="2">
    <source>
        <dbReference type="Proteomes" id="UP000241818"/>
    </source>
</evidence>
<dbReference type="RefSeq" id="XP_024720039.1">
    <property type="nucleotide sequence ID" value="XM_024864094.1"/>
</dbReference>
<name>A0A2T3AZG8_AMORE</name>
<reference evidence="1 2" key="1">
    <citation type="journal article" date="2018" name="New Phytol.">
        <title>Comparative genomics and transcriptomics depict ericoid mycorrhizal fungi as versatile saprotrophs and plant mutualists.</title>
        <authorList>
            <person name="Martino E."/>
            <person name="Morin E."/>
            <person name="Grelet G.A."/>
            <person name="Kuo A."/>
            <person name="Kohler A."/>
            <person name="Daghino S."/>
            <person name="Barry K.W."/>
            <person name="Cichocki N."/>
            <person name="Clum A."/>
            <person name="Dockter R.B."/>
            <person name="Hainaut M."/>
            <person name="Kuo R.C."/>
            <person name="LaButti K."/>
            <person name="Lindahl B.D."/>
            <person name="Lindquist E.A."/>
            <person name="Lipzen A."/>
            <person name="Khouja H.R."/>
            <person name="Magnuson J."/>
            <person name="Murat C."/>
            <person name="Ohm R.A."/>
            <person name="Singer S.W."/>
            <person name="Spatafora J.W."/>
            <person name="Wang M."/>
            <person name="Veneault-Fourrey C."/>
            <person name="Henrissat B."/>
            <person name="Grigoriev I.V."/>
            <person name="Martin F.M."/>
            <person name="Perotto S."/>
        </authorList>
    </citation>
    <scope>NUCLEOTIDE SEQUENCE [LARGE SCALE GENOMIC DNA]</scope>
    <source>
        <strain evidence="1 2">ATCC 22711</strain>
    </source>
</reference>
<keyword evidence="2" id="KW-1185">Reference proteome</keyword>
<dbReference type="Proteomes" id="UP000241818">
    <property type="component" value="Unassembled WGS sequence"/>
</dbReference>
<dbReference type="OrthoDB" id="5331170at2759"/>
<gene>
    <name evidence="1" type="ORF">M430DRAFT_19520</name>
</gene>
<accession>A0A2T3AZG8</accession>
<dbReference type="EMBL" id="KZ679012">
    <property type="protein sequence ID" value="PSS16531.1"/>
    <property type="molecule type" value="Genomic_DNA"/>
</dbReference>
<protein>
    <submittedName>
        <fullName evidence="1">Uncharacterized protein</fullName>
    </submittedName>
</protein>